<comment type="catalytic activity">
    <reaction evidence="1">
        <text>a quinone + NADH + 5 H(+)(in) = a quinol + NAD(+) + 4 H(+)(out)</text>
        <dbReference type="Rhea" id="RHEA:57888"/>
        <dbReference type="ChEBI" id="CHEBI:15378"/>
        <dbReference type="ChEBI" id="CHEBI:24646"/>
        <dbReference type="ChEBI" id="CHEBI:57540"/>
        <dbReference type="ChEBI" id="CHEBI:57945"/>
        <dbReference type="ChEBI" id="CHEBI:132124"/>
    </reaction>
</comment>
<feature type="transmembrane region" description="Helical" evidence="1">
    <location>
        <begin position="34"/>
        <end position="51"/>
    </location>
</feature>
<proteinExistence type="inferred from homology"/>
<evidence type="ECO:0000256" key="2">
    <source>
        <dbReference type="SAM" id="MobiDB-lite"/>
    </source>
</evidence>
<feature type="transmembrane region" description="Helical" evidence="1">
    <location>
        <begin position="97"/>
        <end position="119"/>
    </location>
</feature>
<keyword evidence="1" id="KW-1003">Cell membrane</keyword>
<evidence type="ECO:0000256" key="1">
    <source>
        <dbReference type="RuleBase" id="RU004429"/>
    </source>
</evidence>
<dbReference type="Proteomes" id="UP001500956">
    <property type="component" value="Unassembled WGS sequence"/>
</dbReference>
<keyword evidence="1" id="KW-0472">Membrane</keyword>
<dbReference type="RefSeq" id="WP_172153420.1">
    <property type="nucleotide sequence ID" value="NZ_BAABID010000007.1"/>
</dbReference>
<comment type="subcellular location">
    <subcellularLocation>
        <location evidence="1">Cell membrane</location>
        <topology evidence="1">Multi-pass membrane protein</topology>
    </subcellularLocation>
</comment>
<dbReference type="NCBIfam" id="NF005165">
    <property type="entry name" value="PRK06638.1-5"/>
    <property type="match status" value="1"/>
</dbReference>
<evidence type="ECO:0000313" key="4">
    <source>
        <dbReference type="Proteomes" id="UP001500956"/>
    </source>
</evidence>
<feature type="transmembrane region" description="Helical" evidence="1">
    <location>
        <begin position="6"/>
        <end position="27"/>
    </location>
</feature>
<comment type="caution">
    <text evidence="3">The sequence shown here is derived from an EMBL/GenBank/DDBJ whole genome shotgun (WGS) entry which is preliminary data.</text>
</comment>
<feature type="region of interest" description="Disordered" evidence="2">
    <location>
        <begin position="243"/>
        <end position="278"/>
    </location>
</feature>
<feature type="transmembrane region" description="Helical" evidence="1">
    <location>
        <begin position="63"/>
        <end position="85"/>
    </location>
</feature>
<sequence>MTVSGGETVLFWVIAPLMVIAASGLLVVRRAVHAAVCVVFVMISLAVLYVAQEAPFLGAVQVVVYTGAVMMLFLFVLMLVGVDSADSLTETIRGQRWIGLLLGLGLAVVLCGVVASATFRQPVGLAEANAVTNPVALARVLMEHYVVAMEVVGILLVTAALAGLVLTHRRRLGAKPSQKALAEAKVAELPTGRTLTPLPAPGVYAQHNAMDAPALDPEGRPIEKSVSRVLRIRGQERSATELLTAEETLVRRELERPDDPVPSVGPASGTDGDGGGAR</sequence>
<dbReference type="Pfam" id="PF00499">
    <property type="entry name" value="Oxidored_q3"/>
    <property type="match status" value="1"/>
</dbReference>
<keyword evidence="1" id="KW-0874">Quinone</keyword>
<organism evidence="3 4">
    <name type="scientific">Isoptericola chiayiensis</name>
    <dbReference type="NCBI Taxonomy" id="579446"/>
    <lineage>
        <taxon>Bacteria</taxon>
        <taxon>Bacillati</taxon>
        <taxon>Actinomycetota</taxon>
        <taxon>Actinomycetes</taxon>
        <taxon>Micrococcales</taxon>
        <taxon>Promicromonosporaceae</taxon>
        <taxon>Isoptericola</taxon>
    </lineage>
</organism>
<keyword evidence="1" id="KW-0520">NAD</keyword>
<feature type="compositionally biased region" description="Basic and acidic residues" evidence="2">
    <location>
        <begin position="248"/>
        <end position="259"/>
    </location>
</feature>
<feature type="transmembrane region" description="Helical" evidence="1">
    <location>
        <begin position="145"/>
        <end position="166"/>
    </location>
</feature>
<comment type="function">
    <text evidence="1">NDH-1 shuttles electrons from NADH, via FMN and iron-sulfur (Fe-S) centers, to quinones in the respiratory chain. Couples the redox reaction to proton translocation (for every two electrons transferred, four hydrogen ions are translocated across the cytoplasmic membrane), and thus conserves the redox energy in a proton gradient.</text>
</comment>
<dbReference type="EMBL" id="BAABID010000007">
    <property type="protein sequence ID" value="GAA4725188.1"/>
    <property type="molecule type" value="Genomic_DNA"/>
</dbReference>
<gene>
    <name evidence="3" type="ORF">GCM10023216_14360</name>
</gene>
<keyword evidence="4" id="KW-1185">Reference proteome</keyword>
<keyword evidence="1" id="KW-0812">Transmembrane</keyword>
<protein>
    <recommendedName>
        <fullName evidence="1">NADH-quinone oxidoreductase subunit J</fullName>
        <ecNumber evidence="1">7.1.1.-</ecNumber>
    </recommendedName>
</protein>
<dbReference type="InterPro" id="IPR001457">
    <property type="entry name" value="NADH_UbQ/plastoQ_OxRdtase_su6"/>
</dbReference>
<dbReference type="PANTHER" id="PTHR33269">
    <property type="entry name" value="NADH-UBIQUINONE OXIDOREDUCTASE CHAIN 6"/>
    <property type="match status" value="1"/>
</dbReference>
<comment type="similarity">
    <text evidence="1">Belongs to the complex I subunit 6 family.</text>
</comment>
<dbReference type="EC" id="7.1.1.-" evidence="1"/>
<name>A0ABP8YA87_9MICO</name>
<dbReference type="InterPro" id="IPR042106">
    <property type="entry name" value="Nuo/plastoQ_OxRdtase_6_NuoJ"/>
</dbReference>
<reference evidence="4" key="1">
    <citation type="journal article" date="2019" name="Int. J. Syst. Evol. Microbiol.">
        <title>The Global Catalogue of Microorganisms (GCM) 10K type strain sequencing project: providing services to taxonomists for standard genome sequencing and annotation.</title>
        <authorList>
            <consortium name="The Broad Institute Genomics Platform"/>
            <consortium name="The Broad Institute Genome Sequencing Center for Infectious Disease"/>
            <person name="Wu L."/>
            <person name="Ma J."/>
        </authorList>
    </citation>
    <scope>NUCLEOTIDE SEQUENCE [LARGE SCALE GENOMIC DNA]</scope>
    <source>
        <strain evidence="4">JCM 18063</strain>
    </source>
</reference>
<keyword evidence="1" id="KW-1133">Transmembrane helix</keyword>
<accession>A0ABP8YA87</accession>
<dbReference type="Gene3D" id="1.20.120.1200">
    <property type="entry name" value="NADH-ubiquinone/plastoquinone oxidoreductase chain 6, subunit NuoJ"/>
    <property type="match status" value="1"/>
</dbReference>
<dbReference type="PANTHER" id="PTHR33269:SF19">
    <property type="entry name" value="NADH-QUINONE OXIDOREDUCTASE SUBUNIT J"/>
    <property type="match status" value="1"/>
</dbReference>
<evidence type="ECO:0000313" key="3">
    <source>
        <dbReference type="EMBL" id="GAA4725188.1"/>
    </source>
</evidence>